<evidence type="ECO:0008006" key="3">
    <source>
        <dbReference type="Google" id="ProtNLM"/>
    </source>
</evidence>
<dbReference type="AlphaFoldDB" id="A0A512M3L4"/>
<dbReference type="GO" id="GO:0006788">
    <property type="term" value="P:heme oxidation"/>
    <property type="evidence" value="ECO:0007669"/>
    <property type="project" value="InterPro"/>
</dbReference>
<organism evidence="1 2">
    <name type="scientific">Brevifollis gellanilyticus</name>
    <dbReference type="NCBI Taxonomy" id="748831"/>
    <lineage>
        <taxon>Bacteria</taxon>
        <taxon>Pseudomonadati</taxon>
        <taxon>Verrucomicrobiota</taxon>
        <taxon>Verrucomicrobiia</taxon>
        <taxon>Verrucomicrobiales</taxon>
        <taxon>Verrucomicrobiaceae</taxon>
    </lineage>
</organism>
<dbReference type="EMBL" id="BKAG01000003">
    <property type="protein sequence ID" value="GEP41334.1"/>
    <property type="molecule type" value="Genomic_DNA"/>
</dbReference>
<comment type="caution">
    <text evidence="1">The sequence shown here is derived from an EMBL/GenBank/DDBJ whole genome shotgun (WGS) entry which is preliminary data.</text>
</comment>
<evidence type="ECO:0000313" key="2">
    <source>
        <dbReference type="Proteomes" id="UP000321577"/>
    </source>
</evidence>
<gene>
    <name evidence="1" type="ORF">BGE01nite_06250</name>
</gene>
<dbReference type="Gene3D" id="1.20.910.10">
    <property type="entry name" value="Heme oxygenase-like"/>
    <property type="match status" value="1"/>
</dbReference>
<proteinExistence type="predicted"/>
<sequence length="175" mass="19786">MHRQLEDQVNIPQVCGKRETYEQLLEDFLGFWEPLESCLQQISGWEERGFDWGERAKAGMLLADLRALGRTAAEIEALPRCTNLPRPESLEEAFGCAYVVEGSTLGGRHILGVLAKTDIPEDARHYFASYGDQVGARWREFCAMLSEFADTEAEMMVPQAVETFNTLSAWLARPR</sequence>
<dbReference type="CDD" id="cd19166">
    <property type="entry name" value="HemeO-bac"/>
    <property type="match status" value="1"/>
</dbReference>
<dbReference type="InterPro" id="IPR016084">
    <property type="entry name" value="Haem_Oase-like_multi-hlx"/>
</dbReference>
<accession>A0A512M3L4</accession>
<name>A0A512M3L4_9BACT</name>
<dbReference type="SUPFAM" id="SSF48613">
    <property type="entry name" value="Heme oxygenase-like"/>
    <property type="match status" value="1"/>
</dbReference>
<protein>
    <recommendedName>
        <fullName evidence="3">Heme oxygenase</fullName>
    </recommendedName>
</protein>
<evidence type="ECO:0000313" key="1">
    <source>
        <dbReference type="EMBL" id="GEP41334.1"/>
    </source>
</evidence>
<dbReference type="GO" id="GO:0004392">
    <property type="term" value="F:heme oxygenase (decyclizing) activity"/>
    <property type="evidence" value="ECO:0007669"/>
    <property type="project" value="InterPro"/>
</dbReference>
<dbReference type="Pfam" id="PF01126">
    <property type="entry name" value="Heme_oxygenase"/>
    <property type="match status" value="1"/>
</dbReference>
<keyword evidence="2" id="KW-1185">Reference proteome</keyword>
<reference evidence="1 2" key="1">
    <citation type="submission" date="2019-07" db="EMBL/GenBank/DDBJ databases">
        <title>Whole genome shotgun sequence of Brevifollis gellanilyticus NBRC 108608.</title>
        <authorList>
            <person name="Hosoyama A."/>
            <person name="Uohara A."/>
            <person name="Ohji S."/>
            <person name="Ichikawa N."/>
        </authorList>
    </citation>
    <scope>NUCLEOTIDE SEQUENCE [LARGE SCALE GENOMIC DNA]</scope>
    <source>
        <strain evidence="1 2">NBRC 108608</strain>
    </source>
</reference>
<dbReference type="Proteomes" id="UP000321577">
    <property type="component" value="Unassembled WGS sequence"/>
</dbReference>
<dbReference type="InterPro" id="IPR016053">
    <property type="entry name" value="Haem_Oase-like"/>
</dbReference>